<comment type="function">
    <text evidence="6">Catalyzes the reversible cleavage of pseudouridine 5'-phosphate (PsiMP) to ribose 5-phosphate and uracil. Functions biologically in the cleavage direction, as part of a pseudouridine degradation pathway.</text>
</comment>
<keyword evidence="5 6" id="KW-0326">Glycosidase</keyword>
<dbReference type="Pfam" id="PF04227">
    <property type="entry name" value="Indigoidine_A"/>
    <property type="match status" value="1"/>
</dbReference>
<dbReference type="GO" id="GO:0005737">
    <property type="term" value="C:cytoplasm"/>
    <property type="evidence" value="ECO:0007669"/>
    <property type="project" value="TreeGrafter"/>
</dbReference>
<evidence type="ECO:0000256" key="3">
    <source>
        <dbReference type="ARBA" id="ARBA00023211"/>
    </source>
</evidence>
<sequence>MNPYLDITEEVADALHAGLPVVALESTIISHGMPWPRNLETALAVEDAIRKEGAVPATIAIINGRLKVGLSREELTLFSNSSLHPAKVSRRDLPIVVAQNGNGATTVASTMIIASMAGIRFFATGGIGGVHRGAELTWDISADLDEFARTDVAVVCAGAKAILDLAKTMEYLETKGVPVIGYRTSELPAFYSRESGVMLSQRADDPMEIARLLHAKWSLGLSGGAVIANPVPIEYSMTKNEIDAAIEQALEELAEKRIKGAAVTPYLLARVAEITGGDSLETNIALVINNAHLAARIAIAYEQMSEK</sequence>
<dbReference type="PANTHER" id="PTHR42909:SF1">
    <property type="entry name" value="CARBOHYDRATE KINASE PFKB DOMAIN-CONTAINING PROTEIN"/>
    <property type="match status" value="1"/>
</dbReference>
<comment type="subunit">
    <text evidence="6">Homotrimer.</text>
</comment>
<evidence type="ECO:0000256" key="4">
    <source>
        <dbReference type="ARBA" id="ARBA00023239"/>
    </source>
</evidence>
<evidence type="ECO:0000256" key="1">
    <source>
        <dbReference type="ARBA" id="ARBA00022723"/>
    </source>
</evidence>
<dbReference type="SUPFAM" id="SSF110581">
    <property type="entry name" value="Indigoidine synthase A-like"/>
    <property type="match status" value="1"/>
</dbReference>
<keyword evidence="1 6" id="KW-0479">Metal-binding</keyword>
<dbReference type="PANTHER" id="PTHR42909">
    <property type="entry name" value="ZGC:136858"/>
    <property type="match status" value="1"/>
</dbReference>
<comment type="cofactor">
    <cofactor evidence="6">
        <name>Mn(2+)</name>
        <dbReference type="ChEBI" id="CHEBI:29035"/>
    </cofactor>
    <text evidence="6">Binds 1 Mn(2+) ion per subunit.</text>
</comment>
<keyword evidence="2 6" id="KW-0378">Hydrolase</keyword>
<evidence type="ECO:0000256" key="2">
    <source>
        <dbReference type="ARBA" id="ARBA00022801"/>
    </source>
</evidence>
<keyword evidence="3 6" id="KW-0464">Manganese</keyword>
<feature type="binding site" evidence="6">
    <location>
        <position position="107"/>
    </location>
    <ligand>
        <name>substrate</name>
    </ligand>
</feature>
<organism evidence="7">
    <name type="scientific">uncultured spirochete</name>
    <dbReference type="NCBI Taxonomy" id="156406"/>
    <lineage>
        <taxon>Bacteria</taxon>
        <taxon>Pseudomonadati</taxon>
        <taxon>Spirochaetota</taxon>
        <taxon>Spirochaetia</taxon>
        <taxon>Spirochaetales</taxon>
        <taxon>environmental samples</taxon>
    </lineage>
</organism>
<proteinExistence type="inferred from homology"/>
<comment type="similarity">
    <text evidence="6">Belongs to the pseudouridine-5'-phosphate glycosidase family.</text>
</comment>
<dbReference type="GO" id="GO:0016798">
    <property type="term" value="F:hydrolase activity, acting on glycosyl bonds"/>
    <property type="evidence" value="ECO:0007669"/>
    <property type="project" value="UniProtKB-KW"/>
</dbReference>
<feature type="binding site" evidence="6">
    <location>
        <begin position="141"/>
        <end position="143"/>
    </location>
    <ligand>
        <name>substrate</name>
    </ligand>
</feature>
<evidence type="ECO:0000256" key="5">
    <source>
        <dbReference type="ARBA" id="ARBA00023295"/>
    </source>
</evidence>
<protein>
    <recommendedName>
        <fullName evidence="6">Pseudouridine-5'-phosphate glycosidase</fullName>
        <shortName evidence="6">PsiMP glycosidase</shortName>
        <ecNumber evidence="6">4.2.1.70</ecNumber>
    </recommendedName>
</protein>
<dbReference type="Gene3D" id="3.40.1790.10">
    <property type="entry name" value="Indigoidine synthase domain"/>
    <property type="match status" value="1"/>
</dbReference>
<dbReference type="AlphaFoldDB" id="A0A3P3XGD3"/>
<keyword evidence="4 6" id="KW-0456">Lyase</keyword>
<comment type="catalytic activity">
    <reaction evidence="6">
        <text>D-ribose 5-phosphate + uracil = psi-UMP + H2O</text>
        <dbReference type="Rhea" id="RHEA:18337"/>
        <dbReference type="ChEBI" id="CHEBI:15377"/>
        <dbReference type="ChEBI" id="CHEBI:17568"/>
        <dbReference type="ChEBI" id="CHEBI:58380"/>
        <dbReference type="ChEBI" id="CHEBI:78346"/>
        <dbReference type="EC" id="4.2.1.70"/>
    </reaction>
</comment>
<feature type="binding site" evidence="6">
    <location>
        <position position="87"/>
    </location>
    <ligand>
        <name>substrate</name>
    </ligand>
</feature>
<dbReference type="GO" id="GO:0046113">
    <property type="term" value="P:nucleobase catabolic process"/>
    <property type="evidence" value="ECO:0007669"/>
    <property type="project" value="UniProtKB-UniRule"/>
</dbReference>
<gene>
    <name evidence="7" type="primary">yeiN</name>
    <name evidence="6" type="synonym">psuG</name>
    <name evidence="7" type="ORF">SPIROBIBN47_150053</name>
</gene>
<name>A0A3P3XGD3_9SPIR</name>
<dbReference type="GO" id="GO:0004730">
    <property type="term" value="F:pseudouridylate synthase activity"/>
    <property type="evidence" value="ECO:0007669"/>
    <property type="project" value="UniProtKB-UniRule"/>
</dbReference>
<dbReference type="InterPro" id="IPR022830">
    <property type="entry name" value="Indigdn_synthA-like"/>
</dbReference>
<evidence type="ECO:0000256" key="6">
    <source>
        <dbReference type="HAMAP-Rule" id="MF_01876"/>
    </source>
</evidence>
<feature type="binding site" evidence="6">
    <location>
        <position position="139"/>
    </location>
    <ligand>
        <name>Mn(2+)</name>
        <dbReference type="ChEBI" id="CHEBI:29035"/>
    </ligand>
</feature>
<dbReference type="EMBL" id="FWDM01000007">
    <property type="protein sequence ID" value="SLM10570.1"/>
    <property type="molecule type" value="Genomic_DNA"/>
</dbReference>
<dbReference type="EC" id="4.2.1.70" evidence="6"/>
<accession>A0A3P3XGD3</accession>
<feature type="active site" description="Nucleophile" evidence="6">
    <location>
        <position position="160"/>
    </location>
</feature>
<feature type="active site" description="Proton donor" evidence="6">
    <location>
        <position position="25"/>
    </location>
</feature>
<reference evidence="7" key="1">
    <citation type="submission" date="2017-02" db="EMBL/GenBank/DDBJ databases">
        <authorList>
            <person name="Regsiter A."/>
            <person name="William W."/>
        </authorList>
    </citation>
    <scope>NUCLEOTIDE SEQUENCE</scope>
    <source>
        <strain evidence="7">Bib</strain>
    </source>
</reference>
<dbReference type="GO" id="GO:0046872">
    <property type="term" value="F:metal ion binding"/>
    <property type="evidence" value="ECO:0007669"/>
    <property type="project" value="UniProtKB-KW"/>
</dbReference>
<dbReference type="HAMAP" id="MF_01876">
    <property type="entry name" value="PsiMP_glycosidase"/>
    <property type="match status" value="1"/>
</dbReference>
<dbReference type="InterPro" id="IPR007342">
    <property type="entry name" value="PsuG"/>
</dbReference>
<evidence type="ECO:0000313" key="7">
    <source>
        <dbReference type="EMBL" id="SLM10570.1"/>
    </source>
</evidence>